<evidence type="ECO:0000313" key="4">
    <source>
        <dbReference type="Proteomes" id="UP000492820"/>
    </source>
</evidence>
<feature type="region of interest" description="Disordered" evidence="1">
    <location>
        <begin position="89"/>
        <end position="210"/>
    </location>
</feature>
<evidence type="ECO:0000256" key="2">
    <source>
        <dbReference type="SAM" id="SignalP"/>
    </source>
</evidence>
<reference evidence="3 4" key="1">
    <citation type="journal article" date="2013" name="Nature">
        <title>The genomes of four tapeworm species reveal adaptations to parasitism.</title>
        <authorList>
            <person name="Tsai I.J."/>
            <person name="Zarowiecki M."/>
            <person name="Holroyd N."/>
            <person name="Garciarrubio A."/>
            <person name="Sanchez-Flores A."/>
            <person name="Brooks K.L."/>
            <person name="Tracey A."/>
            <person name="Bobes R.J."/>
            <person name="Fragoso G."/>
            <person name="Sciutto E."/>
            <person name="Aslett M."/>
            <person name="Beasley H."/>
            <person name="Bennett H.M."/>
            <person name="Cai J."/>
            <person name="Camicia F."/>
            <person name="Clark R."/>
            <person name="Cucher M."/>
            <person name="De Silva N."/>
            <person name="Day T.A."/>
            <person name="Deplazes P."/>
            <person name="Estrada K."/>
            <person name="Fernandez C."/>
            <person name="Holland P.W."/>
            <person name="Hou J."/>
            <person name="Hu S."/>
            <person name="Huckvale T."/>
            <person name="Hung S.S."/>
            <person name="Kamenetzky L."/>
            <person name="Keane J.A."/>
            <person name="Kiss F."/>
            <person name="Koziol U."/>
            <person name="Lambert O."/>
            <person name="Liu K."/>
            <person name="Luo X."/>
            <person name="Luo Y."/>
            <person name="Macchiaroli N."/>
            <person name="Nichol S."/>
            <person name="Paps J."/>
            <person name="Parkinson J."/>
            <person name="Pouchkina-Stantcheva N."/>
            <person name="Riddiford N."/>
            <person name="Rosenzvit M."/>
            <person name="Salinas G."/>
            <person name="Wasmuth J.D."/>
            <person name="Zamanian M."/>
            <person name="Zheng Y."/>
            <person name="Cai X."/>
            <person name="Soberon X."/>
            <person name="Olson P.D."/>
            <person name="Laclette J.P."/>
            <person name="Brehm K."/>
            <person name="Berriman M."/>
            <person name="Garciarrubio A."/>
            <person name="Bobes R.J."/>
            <person name="Fragoso G."/>
            <person name="Sanchez-Flores A."/>
            <person name="Estrada K."/>
            <person name="Cevallos M.A."/>
            <person name="Morett E."/>
            <person name="Gonzalez V."/>
            <person name="Portillo T."/>
            <person name="Ochoa-Leyva A."/>
            <person name="Jose M.V."/>
            <person name="Sciutto E."/>
            <person name="Landa A."/>
            <person name="Jimenez L."/>
            <person name="Valdes V."/>
            <person name="Carrero J.C."/>
            <person name="Larralde C."/>
            <person name="Morales-Montor J."/>
            <person name="Limon-Lason J."/>
            <person name="Soberon X."/>
            <person name="Laclette J.P."/>
        </authorList>
    </citation>
    <scope>NUCLEOTIDE SEQUENCE [LARGE SCALE GENOMIC DNA]</scope>
</reference>
<feature type="compositionally biased region" description="Polar residues" evidence="1">
    <location>
        <begin position="174"/>
        <end position="187"/>
    </location>
</feature>
<evidence type="ECO:0000256" key="1">
    <source>
        <dbReference type="SAM" id="MobiDB-lite"/>
    </source>
</evidence>
<feature type="chain" id="PRO_5033210363" evidence="2">
    <location>
        <begin position="22"/>
        <end position="232"/>
    </location>
</feature>
<keyword evidence="2" id="KW-0732">Signal</keyword>
<reference evidence="5" key="3">
    <citation type="submission" date="2020-10" db="UniProtKB">
        <authorList>
            <consortium name="WormBaseParasite"/>
        </authorList>
    </citation>
    <scope>IDENTIFICATION</scope>
</reference>
<evidence type="ECO:0000313" key="5">
    <source>
        <dbReference type="WBParaSite" id="EgrG_000552600"/>
    </source>
</evidence>
<evidence type="ECO:0000313" key="3">
    <source>
        <dbReference type="EMBL" id="CDS21119.1"/>
    </source>
</evidence>
<gene>
    <name evidence="3" type="ORF">EgrG_000552600</name>
</gene>
<dbReference type="EMBL" id="LK028582">
    <property type="protein sequence ID" value="CDS21119.1"/>
    <property type="molecule type" value="Genomic_DNA"/>
</dbReference>
<sequence length="232" mass="26797">MKLLSIGALLALLFCVSLVDSKRSPDTDTSEDALDHGPKFCFNKEDMKIIQLHLYQHINELFMLLYECKKRGIPATECYFTLDDHVSEPHRERPYESGNEAPPGSTDYRTDQPYILRPYPHLGRRPPFPPNLHMRGFHRSFHSSGGTNEPQPFHHPGEQRPPPHHPLPEPPNHTLSTNFQGNHSFPSFQRRGYKNYRGNRRPSHMNTEARNVSSEYEWHVSVGSTNLTHPEQ</sequence>
<dbReference type="Proteomes" id="UP000492820">
    <property type="component" value="Unassembled WGS sequence"/>
</dbReference>
<organism evidence="3">
    <name type="scientific">Echinococcus granulosus</name>
    <name type="common">Hydatid tapeworm</name>
    <dbReference type="NCBI Taxonomy" id="6210"/>
    <lineage>
        <taxon>Eukaryota</taxon>
        <taxon>Metazoa</taxon>
        <taxon>Spiralia</taxon>
        <taxon>Lophotrochozoa</taxon>
        <taxon>Platyhelminthes</taxon>
        <taxon>Cestoda</taxon>
        <taxon>Eucestoda</taxon>
        <taxon>Cyclophyllidea</taxon>
        <taxon>Taeniidae</taxon>
        <taxon>Echinococcus</taxon>
        <taxon>Echinococcus granulosus group</taxon>
    </lineage>
</organism>
<name>A0A068WTW0_ECHGR</name>
<feature type="signal peptide" evidence="2">
    <location>
        <begin position="1"/>
        <end position="21"/>
    </location>
</feature>
<dbReference type="WBParaSite" id="EgrG_000552600">
    <property type="protein sequence ID" value="EgrG_000552600"/>
    <property type="gene ID" value="EgrG_000552600"/>
</dbReference>
<reference evidence="3" key="2">
    <citation type="submission" date="2014-06" db="EMBL/GenBank/DDBJ databases">
        <authorList>
            <person name="Aslett M."/>
        </authorList>
    </citation>
    <scope>NUCLEOTIDE SEQUENCE</scope>
</reference>
<dbReference type="AlphaFoldDB" id="A0A068WTW0"/>
<accession>A0A068WTW0</accession>
<protein>
    <submittedName>
        <fullName evidence="3 5">Uncharacterized protein</fullName>
    </submittedName>
</protein>
<feature type="compositionally biased region" description="Basic residues" evidence="1">
    <location>
        <begin position="191"/>
        <end position="203"/>
    </location>
</feature>
<dbReference type="OrthoDB" id="10366244at2759"/>
<proteinExistence type="predicted"/>